<feature type="compositionally biased region" description="Basic and acidic residues" evidence="1">
    <location>
        <begin position="317"/>
        <end position="332"/>
    </location>
</feature>
<dbReference type="AlphaFoldDB" id="A0AAD2CPY3"/>
<comment type="caution">
    <text evidence="2">The sequence shown here is derived from an EMBL/GenBank/DDBJ whole genome shotgun (WGS) entry which is preliminary data.</text>
</comment>
<reference evidence="2" key="1">
    <citation type="submission" date="2023-08" db="EMBL/GenBank/DDBJ databases">
        <authorList>
            <person name="Audoor S."/>
            <person name="Bilcke G."/>
        </authorList>
    </citation>
    <scope>NUCLEOTIDE SEQUENCE</scope>
</reference>
<feature type="compositionally biased region" description="Low complexity" evidence="1">
    <location>
        <begin position="67"/>
        <end position="80"/>
    </location>
</feature>
<feature type="compositionally biased region" description="Polar residues" evidence="1">
    <location>
        <begin position="245"/>
        <end position="269"/>
    </location>
</feature>
<feature type="compositionally biased region" description="Basic residues" evidence="1">
    <location>
        <begin position="141"/>
        <end position="153"/>
    </location>
</feature>
<feature type="region of interest" description="Disordered" evidence="1">
    <location>
        <begin position="224"/>
        <end position="273"/>
    </location>
</feature>
<organism evidence="2 3">
    <name type="scientific">Cylindrotheca closterium</name>
    <dbReference type="NCBI Taxonomy" id="2856"/>
    <lineage>
        <taxon>Eukaryota</taxon>
        <taxon>Sar</taxon>
        <taxon>Stramenopiles</taxon>
        <taxon>Ochrophyta</taxon>
        <taxon>Bacillariophyta</taxon>
        <taxon>Bacillariophyceae</taxon>
        <taxon>Bacillariophycidae</taxon>
        <taxon>Bacillariales</taxon>
        <taxon>Bacillariaceae</taxon>
        <taxon>Cylindrotheca</taxon>
    </lineage>
</organism>
<feature type="compositionally biased region" description="Polar residues" evidence="1">
    <location>
        <begin position="380"/>
        <end position="389"/>
    </location>
</feature>
<feature type="compositionally biased region" description="Basic residues" evidence="1">
    <location>
        <begin position="526"/>
        <end position="535"/>
    </location>
</feature>
<accession>A0AAD2CPY3</accession>
<evidence type="ECO:0000313" key="3">
    <source>
        <dbReference type="Proteomes" id="UP001295423"/>
    </source>
</evidence>
<feature type="compositionally biased region" description="Basic and acidic residues" evidence="1">
    <location>
        <begin position="1"/>
        <end position="21"/>
    </location>
</feature>
<dbReference type="EMBL" id="CAKOGP040000779">
    <property type="protein sequence ID" value="CAJ1939231.1"/>
    <property type="molecule type" value="Genomic_DNA"/>
</dbReference>
<feature type="compositionally biased region" description="Polar residues" evidence="1">
    <location>
        <begin position="473"/>
        <end position="491"/>
    </location>
</feature>
<dbReference type="Proteomes" id="UP001295423">
    <property type="component" value="Unassembled WGS sequence"/>
</dbReference>
<feature type="region of interest" description="Disordered" evidence="1">
    <location>
        <begin position="1"/>
        <end position="155"/>
    </location>
</feature>
<name>A0AAD2CPY3_9STRA</name>
<evidence type="ECO:0000256" key="1">
    <source>
        <dbReference type="SAM" id="MobiDB-lite"/>
    </source>
</evidence>
<evidence type="ECO:0000313" key="2">
    <source>
        <dbReference type="EMBL" id="CAJ1939231.1"/>
    </source>
</evidence>
<feature type="compositionally biased region" description="Polar residues" evidence="1">
    <location>
        <begin position="41"/>
        <end position="52"/>
    </location>
</feature>
<feature type="compositionally biased region" description="Basic and acidic residues" evidence="1">
    <location>
        <begin position="112"/>
        <end position="127"/>
    </location>
</feature>
<feature type="compositionally biased region" description="Polar residues" evidence="1">
    <location>
        <begin position="409"/>
        <end position="452"/>
    </location>
</feature>
<gene>
    <name evidence="2" type="ORF">CYCCA115_LOCUS6493</name>
</gene>
<protein>
    <submittedName>
        <fullName evidence="2">Uncharacterized protein</fullName>
    </submittedName>
</protein>
<sequence length="542" mass="59674">MKTELKEDRFVESKMTKSSKYEEDDGDSCYSAALPSEDDYSSASSGYVSLNRDSPYKHDPDAFKLGSSDTPLTSTTSSVSDIESFLPAPPLSQEDDDNDSTAAKRSKKTKTKGIDDTTKKSSKKNEWRVISADDASTRSSGKSKKSRLTKKMSLKFDGSQSLSKLDFVNNDNGTPRQKKYAKNDEVLYVSSNGDNEKATILKVHLDDQLVPFYDIRLLSSGREKQTDNAHLAALPPPKRERKSIKSSTENKPQRRSSLGNMASVRSSKSVKPRMTYAENDKVVYVSSSGDSENATILKVHLDDQLVPFYDIRLHSSDREKQTDDAHLKPCRERRTRTSKATDKPKRHSSMGAMSSRAPKASTEYSFTPDQLTKKSEKVPQRQSSISFGSSLPDGFISPHQAGKRATAPRRNTSLSTSDPLNINLPNSVVSPRPIRSSTAPKRNKSLSASESNLPDGVSPQRKRSTVPRRHQSMAVQSSSNISPKQRASGNISPKRAANRRAGSGSALPRLDRLDLTSSPSSVKSSGSKRPKGIRRRSFDNSG</sequence>
<feature type="region of interest" description="Disordered" evidence="1">
    <location>
        <begin position="317"/>
        <end position="542"/>
    </location>
</feature>
<keyword evidence="3" id="KW-1185">Reference proteome</keyword>
<proteinExistence type="predicted"/>
<feature type="compositionally biased region" description="Basic residues" evidence="1">
    <location>
        <begin position="460"/>
        <end position="471"/>
    </location>
</feature>